<dbReference type="PANTHER" id="PTHR39185">
    <property type="entry name" value="SWARMING MOTILITY PROTEIN SWRD"/>
    <property type="match status" value="1"/>
</dbReference>
<dbReference type="Pfam" id="PF06289">
    <property type="entry name" value="FlbD"/>
    <property type="match status" value="1"/>
</dbReference>
<keyword evidence="3" id="KW-1185">Reference proteome</keyword>
<dbReference type="RefSeq" id="WP_117297800.1">
    <property type="nucleotide sequence ID" value="NZ_QVQT02000001.1"/>
</dbReference>
<evidence type="ECO:0000313" key="2">
    <source>
        <dbReference type="EMBL" id="RFU18505.1"/>
    </source>
</evidence>
<dbReference type="EMBL" id="QVQT01000001">
    <property type="protein sequence ID" value="RFU18505.1"/>
    <property type="molecule type" value="Genomic_DNA"/>
</dbReference>
<dbReference type="OrthoDB" id="9799862at2"/>
<feature type="region of interest" description="Disordered" evidence="1">
    <location>
        <begin position="85"/>
        <end position="107"/>
    </location>
</feature>
<dbReference type="PANTHER" id="PTHR39185:SF1">
    <property type="entry name" value="SWARMING MOTILITY PROTEIN SWRD"/>
    <property type="match status" value="1"/>
</dbReference>
<keyword evidence="2" id="KW-0969">Cilium</keyword>
<proteinExistence type="predicted"/>
<accession>A0A372IUB7</accession>
<dbReference type="InterPro" id="IPR009384">
    <property type="entry name" value="SwrD-like"/>
</dbReference>
<organism evidence="2 3">
    <name type="scientific">Paracidobacterium acidisoli</name>
    <dbReference type="NCBI Taxonomy" id="2303751"/>
    <lineage>
        <taxon>Bacteria</taxon>
        <taxon>Pseudomonadati</taxon>
        <taxon>Acidobacteriota</taxon>
        <taxon>Terriglobia</taxon>
        <taxon>Terriglobales</taxon>
        <taxon>Acidobacteriaceae</taxon>
        <taxon>Paracidobacterium</taxon>
    </lineage>
</organism>
<evidence type="ECO:0000313" key="3">
    <source>
        <dbReference type="Proteomes" id="UP000264702"/>
    </source>
</evidence>
<evidence type="ECO:0000256" key="1">
    <source>
        <dbReference type="SAM" id="MobiDB-lite"/>
    </source>
</evidence>
<keyword evidence="2" id="KW-0966">Cell projection</keyword>
<gene>
    <name evidence="2" type="ORF">D0Y96_02840</name>
</gene>
<keyword evidence="2" id="KW-0282">Flagellum</keyword>
<reference evidence="2 3" key="1">
    <citation type="submission" date="2018-08" db="EMBL/GenBank/DDBJ databases">
        <title>Acidipila sp. 4G-K13, an acidobacterium isolated from forest soil.</title>
        <authorList>
            <person name="Gao Z.-H."/>
            <person name="Qiu L.-H."/>
        </authorList>
    </citation>
    <scope>NUCLEOTIDE SEQUENCE [LARGE SCALE GENOMIC DNA]</scope>
    <source>
        <strain evidence="2 3">4G-K13</strain>
    </source>
</reference>
<dbReference type="Proteomes" id="UP000264702">
    <property type="component" value="Unassembled WGS sequence"/>
</dbReference>
<sequence>MIQVARLNGNPLVVNSDLIRYVESAPDTTITLINGEKIVVLESCDEVVSRTIAWRARLLSEAAKLSPAAAWWMAPVSAIQAVAEAGAEQDEEMESGSAAAQRRRSDS</sequence>
<comment type="caution">
    <text evidence="2">The sequence shown here is derived from an EMBL/GenBank/DDBJ whole genome shotgun (WGS) entry which is preliminary data.</text>
</comment>
<name>A0A372IUB7_9BACT</name>
<dbReference type="AlphaFoldDB" id="A0A372IUB7"/>
<protein>
    <submittedName>
        <fullName evidence="2">Flagellar protein FlbD</fullName>
    </submittedName>
</protein>